<proteinExistence type="inferred from homology"/>
<dbReference type="FunFam" id="1.10.510.10:FF:000474">
    <property type="entry name" value="Wall-associated receptor kinase 3"/>
    <property type="match status" value="1"/>
</dbReference>
<keyword evidence="4" id="KW-0418">Kinase</keyword>
<dbReference type="GO" id="GO:0005886">
    <property type="term" value="C:plasma membrane"/>
    <property type="evidence" value="ECO:0007669"/>
    <property type="project" value="TreeGrafter"/>
</dbReference>
<comment type="caution">
    <text evidence="9">The sequence shown here is derived from an EMBL/GenBank/DDBJ whole genome shotgun (WGS) entry which is preliminary data.</text>
</comment>
<dbReference type="PROSITE" id="PS00108">
    <property type="entry name" value="PROTEIN_KINASE_ST"/>
    <property type="match status" value="1"/>
</dbReference>
<evidence type="ECO:0000256" key="4">
    <source>
        <dbReference type="ARBA" id="ARBA00022777"/>
    </source>
</evidence>
<keyword evidence="5 6" id="KW-0067">ATP-binding</keyword>
<dbReference type="Gene3D" id="1.10.510.10">
    <property type="entry name" value="Transferase(Phosphotransferase) domain 1"/>
    <property type="match status" value="1"/>
</dbReference>
<evidence type="ECO:0000313" key="10">
    <source>
        <dbReference type="Proteomes" id="UP000823388"/>
    </source>
</evidence>
<dbReference type="InterPro" id="IPR008271">
    <property type="entry name" value="Ser/Thr_kinase_AS"/>
</dbReference>
<evidence type="ECO:0000256" key="1">
    <source>
        <dbReference type="ARBA" id="ARBA00022527"/>
    </source>
</evidence>
<evidence type="ECO:0000256" key="2">
    <source>
        <dbReference type="ARBA" id="ARBA00022679"/>
    </source>
</evidence>
<evidence type="ECO:0000256" key="3">
    <source>
        <dbReference type="ARBA" id="ARBA00022741"/>
    </source>
</evidence>
<dbReference type="InterPro" id="IPR011009">
    <property type="entry name" value="Kinase-like_dom_sf"/>
</dbReference>
<dbReference type="Pfam" id="PF07714">
    <property type="entry name" value="PK_Tyr_Ser-Thr"/>
    <property type="match status" value="1"/>
</dbReference>
<evidence type="ECO:0000256" key="7">
    <source>
        <dbReference type="RuleBase" id="RU000304"/>
    </source>
</evidence>
<evidence type="ECO:0000313" key="9">
    <source>
        <dbReference type="EMBL" id="KAG2551576.1"/>
    </source>
</evidence>
<dbReference type="PANTHER" id="PTHR27005">
    <property type="entry name" value="WALL-ASSOCIATED RECEPTOR KINASE-LIKE 21"/>
    <property type="match status" value="1"/>
</dbReference>
<organism evidence="9 10">
    <name type="scientific">Panicum virgatum</name>
    <name type="common">Blackwell switchgrass</name>
    <dbReference type="NCBI Taxonomy" id="38727"/>
    <lineage>
        <taxon>Eukaryota</taxon>
        <taxon>Viridiplantae</taxon>
        <taxon>Streptophyta</taxon>
        <taxon>Embryophyta</taxon>
        <taxon>Tracheophyta</taxon>
        <taxon>Spermatophyta</taxon>
        <taxon>Magnoliopsida</taxon>
        <taxon>Liliopsida</taxon>
        <taxon>Poales</taxon>
        <taxon>Poaceae</taxon>
        <taxon>PACMAD clade</taxon>
        <taxon>Panicoideae</taxon>
        <taxon>Panicodae</taxon>
        <taxon>Paniceae</taxon>
        <taxon>Panicinae</taxon>
        <taxon>Panicum</taxon>
        <taxon>Panicum sect. Hiantes</taxon>
    </lineage>
</organism>
<keyword evidence="2" id="KW-0808">Transferase</keyword>
<keyword evidence="10" id="KW-1185">Reference proteome</keyword>
<evidence type="ECO:0000259" key="8">
    <source>
        <dbReference type="PROSITE" id="PS50011"/>
    </source>
</evidence>
<dbReference type="SUPFAM" id="SSF56112">
    <property type="entry name" value="Protein kinase-like (PK-like)"/>
    <property type="match status" value="2"/>
</dbReference>
<dbReference type="PANTHER" id="PTHR27005:SF383">
    <property type="entry name" value="PROTEIN KINASE DOMAIN-CONTAINING PROTEIN"/>
    <property type="match status" value="1"/>
</dbReference>
<dbReference type="PROSITE" id="PS00107">
    <property type="entry name" value="PROTEIN_KINASE_ATP"/>
    <property type="match status" value="1"/>
</dbReference>
<evidence type="ECO:0000256" key="6">
    <source>
        <dbReference type="PROSITE-ProRule" id="PRU10141"/>
    </source>
</evidence>
<feature type="binding site" evidence="6">
    <location>
        <position position="69"/>
    </location>
    <ligand>
        <name>ATP</name>
        <dbReference type="ChEBI" id="CHEBI:30616"/>
    </ligand>
</feature>
<comment type="similarity">
    <text evidence="7">Belongs to the protein kinase superfamily.</text>
</comment>
<evidence type="ECO:0000256" key="5">
    <source>
        <dbReference type="ARBA" id="ARBA00022840"/>
    </source>
</evidence>
<dbReference type="Proteomes" id="UP000823388">
    <property type="component" value="Chromosome 9K"/>
</dbReference>
<gene>
    <name evidence="9" type="ORF">PVAP13_9KG404732</name>
</gene>
<dbReference type="InterPro" id="IPR017441">
    <property type="entry name" value="Protein_kinase_ATP_BS"/>
</dbReference>
<dbReference type="PROSITE" id="PS50011">
    <property type="entry name" value="PROTEIN_KINASE_DOM"/>
    <property type="match status" value="1"/>
</dbReference>
<dbReference type="AlphaFoldDB" id="A0A8T0NWQ8"/>
<dbReference type="InterPro" id="IPR001245">
    <property type="entry name" value="Ser-Thr/Tyr_kinase_cat_dom"/>
</dbReference>
<dbReference type="InterPro" id="IPR045274">
    <property type="entry name" value="WAK-like"/>
</dbReference>
<name>A0A8T0NWQ8_PANVG</name>
<protein>
    <recommendedName>
        <fullName evidence="8">Protein kinase domain-containing protein</fullName>
    </recommendedName>
</protein>
<dbReference type="GO" id="GO:0004674">
    <property type="term" value="F:protein serine/threonine kinase activity"/>
    <property type="evidence" value="ECO:0007669"/>
    <property type="project" value="UniProtKB-KW"/>
</dbReference>
<reference evidence="9" key="1">
    <citation type="submission" date="2020-05" db="EMBL/GenBank/DDBJ databases">
        <title>WGS assembly of Panicum virgatum.</title>
        <authorList>
            <person name="Lovell J.T."/>
            <person name="Jenkins J."/>
            <person name="Shu S."/>
            <person name="Juenger T.E."/>
            <person name="Schmutz J."/>
        </authorList>
    </citation>
    <scope>NUCLEOTIDE SEQUENCE</scope>
    <source>
        <strain evidence="9">AP13</strain>
    </source>
</reference>
<dbReference type="EMBL" id="CM029053">
    <property type="protein sequence ID" value="KAG2551576.1"/>
    <property type="molecule type" value="Genomic_DNA"/>
</dbReference>
<dbReference type="GO" id="GO:0005524">
    <property type="term" value="F:ATP binding"/>
    <property type="evidence" value="ECO:0007669"/>
    <property type="project" value="UniProtKB-UniRule"/>
</dbReference>
<sequence>MDPTHLNFIELLNGADQLKWAAYSSHDIKRFSRNEVEKITGNYKTTVGQGAFGKVYAGTLEDRSTVAVKILDHNDSKMRECFAKEIIVHSQINLLNVTRLIGYCMEEDALVMVTEYIPNGNLENILHQGVRPISLDTRLRIAMECAGALAYMHSQMYTRVIHGDIKPANILLSQNLSAKISDFGISRLVNTDMSLYTTHVIGSIGYMDPLFVHTGCLTPKSDVYSFGVVLLEMFTRKKVKTHGNGGLSLVDGFIRGLSRRFRRVREMFDAQISDSGNSKILDGIAKLIGECLSMEIQKRPEMTNVAYRLQALRKAHHQGQERVVGLFSWGRKTKPDSAAEKAIPVKRTGQESRMDLDSSGSESYIHLGMERIHLGMEGVELKELLGCPASDLCQGMFGNSYKIVLGNGTMLVMKKLKRVMRPDLEEQEFRCRVAVISDVQSDLVMPLHWHHCSKSDRLLVYDYMPMGTKTERYTLQLWLILSCPSILISTARSEHPPIV</sequence>
<feature type="domain" description="Protein kinase" evidence="8">
    <location>
        <begin position="41"/>
        <end position="312"/>
    </location>
</feature>
<dbReference type="GO" id="GO:0007166">
    <property type="term" value="P:cell surface receptor signaling pathway"/>
    <property type="evidence" value="ECO:0007669"/>
    <property type="project" value="InterPro"/>
</dbReference>
<keyword evidence="3 6" id="KW-0547">Nucleotide-binding</keyword>
<dbReference type="Gene3D" id="3.30.200.20">
    <property type="entry name" value="Phosphorylase Kinase, domain 1"/>
    <property type="match status" value="2"/>
</dbReference>
<dbReference type="SMART" id="SM00220">
    <property type="entry name" value="S_TKc"/>
    <property type="match status" value="1"/>
</dbReference>
<dbReference type="InterPro" id="IPR000719">
    <property type="entry name" value="Prot_kinase_dom"/>
</dbReference>
<keyword evidence="1 7" id="KW-0723">Serine/threonine-protein kinase</keyword>
<accession>A0A8T0NWQ8</accession>